<protein>
    <submittedName>
        <fullName evidence="1">Uncharacterized protein</fullName>
    </submittedName>
</protein>
<keyword evidence="2" id="KW-1185">Reference proteome</keyword>
<dbReference type="EMBL" id="SLWK01000001">
    <property type="protein sequence ID" value="TCO10431.1"/>
    <property type="molecule type" value="Genomic_DNA"/>
</dbReference>
<name>A0A4V2RWW0_9BACT</name>
<gene>
    <name evidence="1" type="ORF">EV194_10161</name>
</gene>
<dbReference type="AlphaFoldDB" id="A0A4V2RWW0"/>
<organism evidence="1 2">
    <name type="scientific">Natronoflexus pectinivorans</name>
    <dbReference type="NCBI Taxonomy" id="682526"/>
    <lineage>
        <taxon>Bacteria</taxon>
        <taxon>Pseudomonadati</taxon>
        <taxon>Bacteroidota</taxon>
        <taxon>Bacteroidia</taxon>
        <taxon>Marinilabiliales</taxon>
        <taxon>Marinilabiliaceae</taxon>
        <taxon>Natronoflexus</taxon>
    </lineage>
</organism>
<evidence type="ECO:0000313" key="1">
    <source>
        <dbReference type="EMBL" id="TCO10431.1"/>
    </source>
</evidence>
<dbReference type="RefSeq" id="WP_165921761.1">
    <property type="nucleotide sequence ID" value="NZ_SLWK01000001.1"/>
</dbReference>
<accession>A0A4V2RWW0</accession>
<comment type="caution">
    <text evidence="1">The sequence shown here is derived from an EMBL/GenBank/DDBJ whole genome shotgun (WGS) entry which is preliminary data.</text>
</comment>
<evidence type="ECO:0000313" key="2">
    <source>
        <dbReference type="Proteomes" id="UP000295221"/>
    </source>
</evidence>
<reference evidence="1 2" key="1">
    <citation type="submission" date="2019-03" db="EMBL/GenBank/DDBJ databases">
        <title>Genomic Encyclopedia of Type Strains, Phase IV (KMG-IV): sequencing the most valuable type-strain genomes for metagenomic binning, comparative biology and taxonomic classification.</title>
        <authorList>
            <person name="Goeker M."/>
        </authorList>
    </citation>
    <scope>NUCLEOTIDE SEQUENCE [LARGE SCALE GENOMIC DNA]</scope>
    <source>
        <strain evidence="1 2">DSM 24179</strain>
    </source>
</reference>
<proteinExistence type="predicted"/>
<sequence>MYKTFFSALLVLFFIPVTGQGKIVTNGQREMKVKIVEQTPSRVTYKWLNVDERPQKQP</sequence>
<dbReference type="Proteomes" id="UP000295221">
    <property type="component" value="Unassembled WGS sequence"/>
</dbReference>